<evidence type="ECO:0000256" key="4">
    <source>
        <dbReference type="ARBA" id="ARBA00023159"/>
    </source>
</evidence>
<evidence type="ECO:0000256" key="5">
    <source>
        <dbReference type="ARBA" id="ARBA00023163"/>
    </source>
</evidence>
<evidence type="ECO:0000256" key="6">
    <source>
        <dbReference type="ARBA" id="ARBA00023242"/>
    </source>
</evidence>
<feature type="region of interest" description="Disordered" evidence="9">
    <location>
        <begin position="132"/>
        <end position="257"/>
    </location>
</feature>
<dbReference type="GO" id="GO:0016602">
    <property type="term" value="C:CCAAT-binding factor complex"/>
    <property type="evidence" value="ECO:0007669"/>
    <property type="project" value="InterPro"/>
</dbReference>
<organism evidence="10">
    <name type="scientific">Antirrhinum majus</name>
    <name type="common">Garden snapdragon</name>
    <dbReference type="NCBI Taxonomy" id="4151"/>
    <lineage>
        <taxon>Eukaryota</taxon>
        <taxon>Viridiplantae</taxon>
        <taxon>Streptophyta</taxon>
        <taxon>Embryophyta</taxon>
        <taxon>Tracheophyta</taxon>
        <taxon>Spermatophyta</taxon>
        <taxon>Magnoliopsida</taxon>
        <taxon>eudicotyledons</taxon>
        <taxon>Gunneridae</taxon>
        <taxon>Pentapetalae</taxon>
        <taxon>asterids</taxon>
        <taxon>lamiids</taxon>
        <taxon>Lamiales</taxon>
        <taxon>Plantaginaceae</taxon>
        <taxon>Antirrhineae</taxon>
        <taxon>Antirrhinum</taxon>
    </lineage>
</organism>
<feature type="compositionally biased region" description="Low complexity" evidence="9">
    <location>
        <begin position="167"/>
        <end position="201"/>
    </location>
</feature>
<keyword evidence="5 8" id="KW-0804">Transcription</keyword>
<comment type="subcellular location">
    <subcellularLocation>
        <location evidence="1 8">Nucleus</location>
    </subcellularLocation>
</comment>
<evidence type="ECO:0000256" key="1">
    <source>
        <dbReference type="ARBA" id="ARBA00004123"/>
    </source>
</evidence>
<gene>
    <name evidence="10" type="primary">nf-YA</name>
</gene>
<dbReference type="PRINTS" id="PR00616">
    <property type="entry name" value="CCAATSUBUNTB"/>
</dbReference>
<comment type="subunit">
    <text evidence="7">Heterotrimeric transcription factor composed of three components, NF-YA, NF-YB and NF-YC. NF-YB and NF-YC must interact and dimerize for NF-YA association and DNA binding.</text>
</comment>
<keyword evidence="6 8" id="KW-0539">Nucleus</keyword>
<dbReference type="InterPro" id="IPR001289">
    <property type="entry name" value="NFYA"/>
</dbReference>
<keyword evidence="4" id="KW-0010">Activator</keyword>
<evidence type="ECO:0000256" key="7">
    <source>
        <dbReference type="ARBA" id="ARBA00025911"/>
    </source>
</evidence>
<dbReference type="GO" id="GO:0003700">
    <property type="term" value="F:DNA-binding transcription factor activity"/>
    <property type="evidence" value="ECO:0007669"/>
    <property type="project" value="UniProtKB-UniRule"/>
</dbReference>
<evidence type="ECO:0000256" key="8">
    <source>
        <dbReference type="RuleBase" id="RU367155"/>
    </source>
</evidence>
<dbReference type="PANTHER" id="PTHR12632">
    <property type="entry name" value="TRANSCRIPTION FACTOR NF-Y ALPHA-RELATED"/>
    <property type="match status" value="1"/>
</dbReference>
<reference evidence="10" key="1">
    <citation type="journal article" date="2007" name="Nat. Genet.">
        <title>MicroRNAs in the homeotic control of floral reproductive organ identity: conservation and diversity.</title>
        <authorList>
            <person name="Cartolano M."/>
            <person name="Castillo R."/>
            <person name="Efremova N."/>
            <person name="Kuckenberg M."/>
            <person name="Zethof J."/>
            <person name="Gerats T."/>
            <person name="Schwarz-Sommer Z."/>
            <person name="Vandenbussche M."/>
        </authorList>
    </citation>
    <scope>NUCLEOTIDE SEQUENCE</scope>
</reference>
<dbReference type="PROSITE" id="PS00686">
    <property type="entry name" value="NFYA_HAP2_1"/>
    <property type="match status" value="1"/>
</dbReference>
<dbReference type="GO" id="GO:0003677">
    <property type="term" value="F:DNA binding"/>
    <property type="evidence" value="ECO:0007669"/>
    <property type="project" value="UniProtKB-KW"/>
</dbReference>
<sequence>MPSSGQQEEGSVTSTTLRSPGNDAGAIKETEAGAVQSGVNGSSNEREQQNLDLVSHSIMLASYPYSDPQYGGIMTYGAPVHPHLFGYNQARMPLPLEMEEEPVYVNAKQYHGILRRRQVRAKAELEKKMIKNRKPYLHESRHQHAMRRARGSGGRFLNTKKGESNEKNSSSGEQLYSGAAPSTQSYSSASAQSSSNNNATSGQREDGTSTVQEMHNDPRMFSNGNNNGVSFYYPTSPRRGTGNGHTSEDNWNLRCGK</sequence>
<comment type="similarity">
    <text evidence="8">Belongs to the NFYA/HAP2 subunit family.</text>
</comment>
<name>A5PGU2_ANTMA</name>
<proteinExistence type="evidence at transcript level"/>
<evidence type="ECO:0000256" key="9">
    <source>
        <dbReference type="SAM" id="MobiDB-lite"/>
    </source>
</evidence>
<dbReference type="Gene3D" id="6.10.250.2430">
    <property type="match status" value="1"/>
</dbReference>
<dbReference type="InterPro" id="IPR018362">
    <property type="entry name" value="CCAAT-binding_factor_CS"/>
</dbReference>
<dbReference type="EMBL" id="AM422772">
    <property type="protein sequence ID" value="CAM12541.1"/>
    <property type="molecule type" value="mRNA"/>
</dbReference>
<evidence type="ECO:0000313" key="10">
    <source>
        <dbReference type="EMBL" id="CAM12541.1"/>
    </source>
</evidence>
<protein>
    <recommendedName>
        <fullName evidence="8">Nuclear transcription factor Y subunit</fullName>
    </recommendedName>
</protein>
<keyword evidence="3 8" id="KW-0238">DNA-binding</keyword>
<dbReference type="PROSITE" id="PS51152">
    <property type="entry name" value="NFYA_HAP2_2"/>
    <property type="match status" value="1"/>
</dbReference>
<comment type="function">
    <text evidence="8">Component of the sequence-specific heterotrimeric transcription factor (NF-Y) which specifically recognizes a 5'-CCAAT-3' box motif found in the promoters of its target genes.</text>
</comment>
<feature type="region of interest" description="Disordered" evidence="9">
    <location>
        <begin position="1"/>
        <end position="46"/>
    </location>
</feature>
<dbReference type="Pfam" id="PF02045">
    <property type="entry name" value="CBFB_NFYA"/>
    <property type="match status" value="1"/>
</dbReference>
<evidence type="ECO:0000256" key="3">
    <source>
        <dbReference type="ARBA" id="ARBA00023125"/>
    </source>
</evidence>
<dbReference type="AlphaFoldDB" id="A5PGU2"/>
<dbReference type="SMART" id="SM00521">
    <property type="entry name" value="CBF"/>
    <property type="match status" value="1"/>
</dbReference>
<feature type="compositionally biased region" description="Polar residues" evidence="9">
    <location>
        <begin position="1"/>
        <end position="19"/>
    </location>
</feature>
<evidence type="ECO:0000256" key="2">
    <source>
        <dbReference type="ARBA" id="ARBA00023015"/>
    </source>
</evidence>
<keyword evidence="2 8" id="KW-0805">Transcription regulation</keyword>
<accession>A5PGU2</accession>